<reference evidence="2 3" key="1">
    <citation type="submission" date="2018-05" db="EMBL/GenBank/DDBJ databases">
        <title>Genomic Encyclopedia of Type Strains, Phase IV (KMG-IV): sequencing the most valuable type-strain genomes for metagenomic binning, comparative biology and taxonomic classification.</title>
        <authorList>
            <person name="Goeker M."/>
        </authorList>
    </citation>
    <scope>NUCLEOTIDE SEQUENCE [LARGE SCALE GENOMIC DNA]</scope>
    <source>
        <strain evidence="2 3">DSM 28556</strain>
    </source>
</reference>
<feature type="transmembrane region" description="Helical" evidence="1">
    <location>
        <begin position="49"/>
        <end position="66"/>
    </location>
</feature>
<gene>
    <name evidence="2" type="ORF">DFR56_101508</name>
</gene>
<name>A0A2V3WAP5_9BACI</name>
<keyword evidence="1" id="KW-0472">Membrane</keyword>
<feature type="transmembrane region" description="Helical" evidence="1">
    <location>
        <begin position="27"/>
        <end position="43"/>
    </location>
</feature>
<protein>
    <submittedName>
        <fullName evidence="2">Uncharacterized protein</fullName>
    </submittedName>
</protein>
<evidence type="ECO:0000313" key="3">
    <source>
        <dbReference type="Proteomes" id="UP000247978"/>
    </source>
</evidence>
<evidence type="ECO:0000256" key="1">
    <source>
        <dbReference type="SAM" id="Phobius"/>
    </source>
</evidence>
<dbReference type="Proteomes" id="UP000247978">
    <property type="component" value="Unassembled WGS sequence"/>
</dbReference>
<feature type="transmembrane region" description="Helical" evidence="1">
    <location>
        <begin position="6"/>
        <end position="22"/>
    </location>
</feature>
<keyword evidence="1" id="KW-1133">Transmembrane helix</keyword>
<accession>A0A2V3WAP5</accession>
<proteinExistence type="predicted"/>
<keyword evidence="1" id="KW-0812">Transmembrane</keyword>
<sequence>MLTILFYSSILFSLLFLAISLIRNSSMFIVLSVLFAIPYSFYFAGIPMMRWMILIPVLYLLLFYYFRRKINYSRSTNS</sequence>
<keyword evidence="3" id="KW-1185">Reference proteome</keyword>
<organism evidence="2 3">
    <name type="scientific">Pseudogracilibacillus auburnensis</name>
    <dbReference type="NCBI Taxonomy" id="1494959"/>
    <lineage>
        <taxon>Bacteria</taxon>
        <taxon>Bacillati</taxon>
        <taxon>Bacillota</taxon>
        <taxon>Bacilli</taxon>
        <taxon>Bacillales</taxon>
        <taxon>Bacillaceae</taxon>
        <taxon>Pseudogracilibacillus</taxon>
    </lineage>
</organism>
<dbReference type="EMBL" id="QJJQ01000001">
    <property type="protein sequence ID" value="PXW90596.1"/>
    <property type="molecule type" value="Genomic_DNA"/>
</dbReference>
<evidence type="ECO:0000313" key="2">
    <source>
        <dbReference type="EMBL" id="PXW90596.1"/>
    </source>
</evidence>
<dbReference type="AlphaFoldDB" id="A0A2V3WAP5"/>
<comment type="caution">
    <text evidence="2">The sequence shown here is derived from an EMBL/GenBank/DDBJ whole genome shotgun (WGS) entry which is preliminary data.</text>
</comment>